<dbReference type="AlphaFoldDB" id="A0A7T0M4N8"/>
<evidence type="ECO:0000256" key="1">
    <source>
        <dbReference type="SAM" id="Phobius"/>
    </source>
</evidence>
<dbReference type="EMBL" id="MT471316">
    <property type="protein sequence ID" value="QPL15966.1"/>
    <property type="molecule type" value="Genomic_DNA"/>
</dbReference>
<keyword evidence="1" id="KW-0812">Transmembrane</keyword>
<dbReference type="RefSeq" id="YP_010049561.1">
    <property type="nucleotide sequence ID" value="NC_054369.1"/>
</dbReference>
<protein>
    <submittedName>
        <fullName evidence="2">NADH dehydrogenase subunit 4L</fullName>
    </submittedName>
</protein>
<dbReference type="GeneID" id="63661387"/>
<keyword evidence="2" id="KW-0496">Mitochondrion</keyword>
<keyword evidence="1" id="KW-0472">Membrane</keyword>
<gene>
    <name evidence="2" type="primary">nad4L</name>
</gene>
<organism evidence="2">
    <name type="scientific">Strombidium cf. sulcatum</name>
    <dbReference type="NCBI Taxonomy" id="2793073"/>
    <lineage>
        <taxon>Eukaryota</taxon>
        <taxon>Sar</taxon>
        <taxon>Alveolata</taxon>
        <taxon>Ciliophora</taxon>
        <taxon>Intramacronucleata</taxon>
        <taxon>Spirotrichea</taxon>
        <taxon>Oligotrichia</taxon>
        <taxon>Strombidiidae</taxon>
        <taxon>Strombidium</taxon>
    </lineage>
</organism>
<feature type="transmembrane region" description="Helical" evidence="1">
    <location>
        <begin position="37"/>
        <end position="56"/>
    </location>
</feature>
<feature type="transmembrane region" description="Helical" evidence="1">
    <location>
        <begin position="9"/>
        <end position="31"/>
    </location>
</feature>
<geneLocation type="mitochondrion" evidence="2"/>
<proteinExistence type="predicted"/>
<evidence type="ECO:0000313" key="2">
    <source>
        <dbReference type="EMBL" id="QPL15966.1"/>
    </source>
</evidence>
<feature type="transmembrane region" description="Helical" evidence="1">
    <location>
        <begin position="63"/>
        <end position="87"/>
    </location>
</feature>
<reference evidence="2" key="1">
    <citation type="submission" date="2020-05" db="EMBL/GenBank/DDBJ databases">
        <title>Characterization and comparative analysis of mitochondrial genomes of the highly differentiated ciliated protists shed light on the diversity and evolution of the linear molecular architecture.</title>
        <authorList>
            <person name="Zhang T."/>
            <person name="Li C."/>
            <person name="Zhang X."/>
            <person name="Wang C."/>
            <person name="Roger A.J."/>
            <person name="Song W."/>
            <person name="Gao F."/>
        </authorList>
    </citation>
    <scope>NUCLEOTIDE SEQUENCE</scope>
</reference>
<sequence>MMVINELNFLYLSFFLFLFSIFINVTTALHLLLTAEMLWILLYIVSLFVGYIFNSLNILTLTFFLLILSAVEFGIGLVIMLIQHIIFRSINLNSNSFSSIKFFNKWSLKLKLNKLKFF</sequence>
<accession>A0A7T0M4N8</accession>
<keyword evidence="1" id="KW-1133">Transmembrane helix</keyword>
<name>A0A7T0M4N8_9SPIT</name>